<evidence type="ECO:0000256" key="2">
    <source>
        <dbReference type="ARBA" id="ARBA00008857"/>
    </source>
</evidence>
<protein>
    <submittedName>
        <fullName evidence="13">Integron integrase</fullName>
    </submittedName>
</protein>
<dbReference type="NCBIfam" id="TIGR02249">
    <property type="entry name" value="integrase_gron"/>
    <property type="match status" value="1"/>
</dbReference>
<dbReference type="GO" id="GO:0005737">
    <property type="term" value="C:cytoplasm"/>
    <property type="evidence" value="ECO:0007669"/>
    <property type="project" value="UniProtKB-SubCell"/>
</dbReference>
<comment type="similarity">
    <text evidence="2">Belongs to the 'phage' integrase family.</text>
</comment>
<evidence type="ECO:0000256" key="6">
    <source>
        <dbReference type="ARBA" id="ARBA00023172"/>
    </source>
</evidence>
<dbReference type="EMBL" id="FTLW01000004">
    <property type="protein sequence ID" value="SIQ74854.1"/>
    <property type="molecule type" value="Genomic_DNA"/>
</dbReference>
<name>A0A1N6VAH1_9GAMM</name>
<accession>A0A1N6VAH1</accession>
<dbReference type="InterPro" id="IPR004107">
    <property type="entry name" value="Integrase_SAM-like_N"/>
</dbReference>
<dbReference type="InterPro" id="IPR011946">
    <property type="entry name" value="Integrase_integron-type"/>
</dbReference>
<evidence type="ECO:0000259" key="11">
    <source>
        <dbReference type="PROSITE" id="PS51898"/>
    </source>
</evidence>
<dbReference type="PANTHER" id="PTHR30349:SF64">
    <property type="entry name" value="PROPHAGE INTEGRASE INTD-RELATED"/>
    <property type="match status" value="1"/>
</dbReference>
<dbReference type="STRING" id="1604334.SAMN05421546_1720"/>
<dbReference type="GO" id="GO:0015074">
    <property type="term" value="P:DNA integration"/>
    <property type="evidence" value="ECO:0007669"/>
    <property type="project" value="UniProtKB-KW"/>
</dbReference>
<dbReference type="Pfam" id="PF13495">
    <property type="entry name" value="Phage_int_SAM_4"/>
    <property type="match status" value="1"/>
</dbReference>
<feature type="domain" description="Tyr recombinase" evidence="11">
    <location>
        <begin position="179"/>
        <end position="392"/>
    </location>
</feature>
<dbReference type="InterPro" id="IPR044068">
    <property type="entry name" value="CB"/>
</dbReference>
<evidence type="ECO:0000259" key="12">
    <source>
        <dbReference type="PROSITE" id="PS51900"/>
    </source>
</evidence>
<reference evidence="14" key="1">
    <citation type="submission" date="2017-01" db="EMBL/GenBank/DDBJ databases">
        <authorList>
            <person name="Varghese N."/>
            <person name="Submissions S."/>
        </authorList>
    </citation>
    <scope>NUCLEOTIDE SEQUENCE [LARGE SCALE GENOMIC DNA]</scope>
    <source>
        <strain evidence="14">UM1</strain>
    </source>
</reference>
<comment type="function">
    <text evidence="7">Site-specific tyrosine recombinase, which acts by catalyzing the cutting and rejoining of the recombining DNA molecules. The XerC-XerD complex is essential to convert dimers of the bacterial chromosome into monomers to permit their segregation at cell division. It also contributes to the segregational stability of plasmids.</text>
</comment>
<keyword evidence="3" id="KW-0963">Cytoplasm</keyword>
<evidence type="ECO:0000256" key="1">
    <source>
        <dbReference type="ARBA" id="ARBA00004496"/>
    </source>
</evidence>
<evidence type="ECO:0000256" key="5">
    <source>
        <dbReference type="ARBA" id="ARBA00023125"/>
    </source>
</evidence>
<dbReference type="Gene3D" id="1.10.443.10">
    <property type="entry name" value="Intergrase catalytic core"/>
    <property type="match status" value="1"/>
</dbReference>
<dbReference type="InterPro" id="IPR013762">
    <property type="entry name" value="Integrase-like_cat_sf"/>
</dbReference>
<keyword evidence="6" id="KW-0233">DNA recombination</keyword>
<keyword evidence="4" id="KW-0229">DNA integration</keyword>
<dbReference type="GO" id="GO:0006310">
    <property type="term" value="P:DNA recombination"/>
    <property type="evidence" value="ECO:0007669"/>
    <property type="project" value="UniProtKB-KW"/>
</dbReference>
<evidence type="ECO:0000256" key="3">
    <source>
        <dbReference type="ARBA" id="ARBA00022490"/>
    </source>
</evidence>
<feature type="domain" description="Core-binding (CB)" evidence="12">
    <location>
        <begin position="81"/>
        <end position="161"/>
    </location>
</feature>
<evidence type="ECO:0000256" key="9">
    <source>
        <dbReference type="PROSITE-ProRule" id="PRU01248"/>
    </source>
</evidence>
<keyword evidence="5 9" id="KW-0238">DNA-binding</keyword>
<dbReference type="InterPro" id="IPR050090">
    <property type="entry name" value="Tyrosine_recombinase_XerCD"/>
</dbReference>
<dbReference type="InterPro" id="IPR011010">
    <property type="entry name" value="DNA_brk_join_enz"/>
</dbReference>
<keyword evidence="14" id="KW-1185">Reference proteome</keyword>
<organism evidence="13 14">
    <name type="scientific">Solilutibacter tolerans</name>
    <dbReference type="NCBI Taxonomy" id="1604334"/>
    <lineage>
        <taxon>Bacteria</taxon>
        <taxon>Pseudomonadati</taxon>
        <taxon>Pseudomonadota</taxon>
        <taxon>Gammaproteobacteria</taxon>
        <taxon>Lysobacterales</taxon>
        <taxon>Lysobacteraceae</taxon>
        <taxon>Solilutibacter</taxon>
    </lineage>
</organism>
<evidence type="ECO:0000256" key="8">
    <source>
        <dbReference type="ARBA" id="ARBA00038613"/>
    </source>
</evidence>
<comment type="subcellular location">
    <subcellularLocation>
        <location evidence="1">Cytoplasm</location>
    </subcellularLocation>
</comment>
<evidence type="ECO:0000256" key="4">
    <source>
        <dbReference type="ARBA" id="ARBA00022908"/>
    </source>
</evidence>
<dbReference type="Pfam" id="PF00589">
    <property type="entry name" value="Phage_integrase"/>
    <property type="match status" value="1"/>
</dbReference>
<dbReference type="FunFam" id="1.10.443.10:FF:000007">
    <property type="entry name" value="Tyrosine recombinase XerC"/>
    <property type="match status" value="1"/>
</dbReference>
<evidence type="ECO:0000313" key="14">
    <source>
        <dbReference type="Proteomes" id="UP000241788"/>
    </source>
</evidence>
<dbReference type="CDD" id="cd01193">
    <property type="entry name" value="INT_IntI_C"/>
    <property type="match status" value="1"/>
</dbReference>
<dbReference type="InterPro" id="IPR002104">
    <property type="entry name" value="Integrase_catalytic"/>
</dbReference>
<dbReference type="AlphaFoldDB" id="A0A1N6VAH1"/>
<dbReference type="Gene3D" id="1.10.150.130">
    <property type="match status" value="1"/>
</dbReference>
<dbReference type="InterPro" id="IPR010998">
    <property type="entry name" value="Integrase_recombinase_N"/>
</dbReference>
<gene>
    <name evidence="13" type="ORF">SAMN05421546_1720</name>
</gene>
<dbReference type="PROSITE" id="PS51898">
    <property type="entry name" value="TYR_RECOMBINASE"/>
    <property type="match status" value="1"/>
</dbReference>
<evidence type="ECO:0000313" key="13">
    <source>
        <dbReference type="EMBL" id="SIQ74854.1"/>
    </source>
</evidence>
<proteinExistence type="inferred from homology"/>
<evidence type="ECO:0000256" key="10">
    <source>
        <dbReference type="SAM" id="MobiDB-lite"/>
    </source>
</evidence>
<dbReference type="PROSITE" id="PS51900">
    <property type="entry name" value="CB"/>
    <property type="match status" value="1"/>
</dbReference>
<evidence type="ECO:0000256" key="7">
    <source>
        <dbReference type="ARBA" id="ARBA00037721"/>
    </source>
</evidence>
<comment type="subunit">
    <text evidence="8">Forms a cyclic heterotetrameric complex composed of two molecules of XerC and two molecules of XerD.</text>
</comment>
<dbReference type="GO" id="GO:0003677">
    <property type="term" value="F:DNA binding"/>
    <property type="evidence" value="ECO:0007669"/>
    <property type="project" value="UniProtKB-UniRule"/>
</dbReference>
<dbReference type="SUPFAM" id="SSF56349">
    <property type="entry name" value="DNA breaking-rejoining enzymes"/>
    <property type="match status" value="1"/>
</dbReference>
<dbReference type="PANTHER" id="PTHR30349">
    <property type="entry name" value="PHAGE INTEGRASE-RELATED"/>
    <property type="match status" value="1"/>
</dbReference>
<dbReference type="Proteomes" id="UP000241788">
    <property type="component" value="Unassembled WGS sequence"/>
</dbReference>
<feature type="region of interest" description="Disordered" evidence="10">
    <location>
        <begin position="32"/>
        <end position="54"/>
    </location>
</feature>
<sequence length="398" mass="45695">MELGARDRDVIQLFWRGLGWLGRRVEDERERYGRKPPRSVELKAESAKSEHSDRNLLTGELIPSRMNTHGQMMRQAAEFQPELFELIRRRLRRLNYSKRTEQAYLGWVRRFIAANHRKHPRHLEGRDVEAFLTNLASNGQVSASTQNQALAALLFLYRDILNVDVPWMDKMVRAKRSRRIPVVMSADEIRRLLGMLDGQPWLMAALLYGTGMRLMECVRLRIKDVDFDRNEIVVRDGKGAKDRRVPLPQKLKEPLHHAIERARLLHAHDVARGLGRVWLPAALARKYLNAELELGWQYVFPAAKPSRDPKSGMVRRHHVDEAILQRAVKNARAKAGILKPATCHTLRHSFATHLLEAGHDIRTVQELLGHKDLSTTQIYTHVLGRGAGGILSPLDRAF</sequence>